<dbReference type="PANTHER" id="PTHR40274">
    <property type="entry name" value="VIRGINIAMYCIN B LYASE"/>
    <property type="match status" value="1"/>
</dbReference>
<feature type="domain" description="SLH" evidence="3">
    <location>
        <begin position="725"/>
        <end position="784"/>
    </location>
</feature>
<dbReference type="SUPFAM" id="SSF63829">
    <property type="entry name" value="Calcium-dependent phosphotriesterase"/>
    <property type="match status" value="1"/>
</dbReference>
<protein>
    <recommendedName>
        <fullName evidence="3">SLH domain-containing protein</fullName>
    </recommendedName>
</protein>
<evidence type="ECO:0000256" key="2">
    <source>
        <dbReference type="SAM" id="MobiDB-lite"/>
    </source>
</evidence>
<dbReference type="PANTHER" id="PTHR40274:SF3">
    <property type="entry name" value="VIRGINIAMYCIN B LYASE"/>
    <property type="match status" value="1"/>
</dbReference>
<evidence type="ECO:0000256" key="1">
    <source>
        <dbReference type="ARBA" id="ARBA00022737"/>
    </source>
</evidence>
<dbReference type="AlphaFoldDB" id="A0A6P1MF66"/>
<dbReference type="Pfam" id="PF07532">
    <property type="entry name" value="Big_4"/>
    <property type="match status" value="1"/>
</dbReference>
<dbReference type="InterPro" id="IPR011081">
    <property type="entry name" value="Big_4"/>
</dbReference>
<feature type="compositionally biased region" description="Low complexity" evidence="2">
    <location>
        <begin position="464"/>
        <end position="482"/>
    </location>
</feature>
<accession>A0A6P1MF66</accession>
<dbReference type="InterPro" id="IPR051344">
    <property type="entry name" value="Vgb"/>
</dbReference>
<dbReference type="Proteomes" id="UP000463883">
    <property type="component" value="Chromosome"/>
</dbReference>
<dbReference type="Pfam" id="PF00395">
    <property type="entry name" value="SLH"/>
    <property type="match status" value="2"/>
</dbReference>
<feature type="domain" description="SLH" evidence="3">
    <location>
        <begin position="785"/>
        <end position="848"/>
    </location>
</feature>
<dbReference type="InterPro" id="IPR001119">
    <property type="entry name" value="SLH_dom"/>
</dbReference>
<dbReference type="KEGG" id="amic:Ami3637_04725"/>
<evidence type="ECO:0000313" key="5">
    <source>
        <dbReference type="Proteomes" id="UP000463883"/>
    </source>
</evidence>
<proteinExistence type="predicted"/>
<gene>
    <name evidence="4" type="ORF">Ami3637_04725</name>
</gene>
<keyword evidence="1" id="KW-0677">Repeat</keyword>
<dbReference type="RefSeq" id="WP_162361557.1">
    <property type="nucleotide sequence ID" value="NZ_CP047591.1"/>
</dbReference>
<dbReference type="CDD" id="cd05819">
    <property type="entry name" value="NHL"/>
    <property type="match status" value="1"/>
</dbReference>
<evidence type="ECO:0000259" key="3">
    <source>
        <dbReference type="PROSITE" id="PS51272"/>
    </source>
</evidence>
<dbReference type="Pfam" id="PF24684">
    <property type="entry name" value="Vgb_lyase"/>
    <property type="match status" value="1"/>
</dbReference>
<dbReference type="PROSITE" id="PS51272">
    <property type="entry name" value="SLH"/>
    <property type="match status" value="3"/>
</dbReference>
<sequence>MKRLISLIAIITMLVTITTVSPVSSYAITSTSYAFDVLSTGLNQAINVIKGPDNKLYISEYGGGSIVRVDRDGQNKTNSVTALNQPIGMAFDGSGNLYIAEHAGSQIDKVSAGGAKTVIKTETGLLTGLVIDSGNNLYAVQYSSGTILKMNLNGSGSTDFVTGLGSNSIIGMTIDSANNLYVADRSGGKIKKITPSGTVTDFITGLSTPTWVTLGEDGYFYVSLGSRSIEKYDVDGNKVAAFATPSTIGYPWGSYVDQAGSIYFLSLGSVCKKIIGTAGTTDKTHIELVLNTTLSDGIVDTAAFNVSGVASNPQITEAIVSGSSIRLTLNDNMSYTDNIKVSYAKTGTNNLVVSGKSIELDDFTNMPVTNNILKVTSVANLSDINVSNGTNLSTITGQLPASVTLTLSNSTTTNSAVTWDGGTPTYDGNTGGTYVFSGTVAISENLSNPSNLKARVNVIVAPASSGSSGKSSHSTTSPTASTNDNTIVKVNGEEQRIGTENKSNENGVSKVQVSVNSDTMGKMIDAEMKANSSKETGKTNVAEVNVMDKSANIAIVGLTGEIVKKLDQNNFDVLIKKGEVAYNIPAKELTVDDIAKKLSVTQEGLKEIKFEIQMKQMSKEQETTYGEKVKANNGEILIAPVDFSVVAKVTRADGSSQDVTIKSFKQYVQRIFEVPSDVNPNEITTGIVFNEDGSYSHVPTTVFKKDGKWYAGINSLTNSTYSVIHSPITVESVKGHWSKETVDDMASRLVLTDYKNFDANKAVTRTEFADYIVRALGLYREDEKSKSIFSDITVNNKNNVSIQKANEWGIINGYPDGTFRGTNTITREEAMVMYAKAMDIAKVADNKSNKLAAYTDSAKVATWATPSAQRVVNAEIFNGKGNGILDPKGTLTEAEALTAVRNLLLKAELINK</sequence>
<feature type="region of interest" description="Disordered" evidence="2">
    <location>
        <begin position="463"/>
        <end position="489"/>
    </location>
</feature>
<evidence type="ECO:0000313" key="4">
    <source>
        <dbReference type="EMBL" id="QHI71783.1"/>
    </source>
</evidence>
<organism evidence="4 5">
    <name type="scientific">Aminipila terrae</name>
    <dbReference type="NCBI Taxonomy" id="2697030"/>
    <lineage>
        <taxon>Bacteria</taxon>
        <taxon>Bacillati</taxon>
        <taxon>Bacillota</taxon>
        <taxon>Clostridia</taxon>
        <taxon>Peptostreptococcales</taxon>
        <taxon>Anaerovoracaceae</taxon>
        <taxon>Aminipila</taxon>
    </lineage>
</organism>
<feature type="domain" description="SLH" evidence="3">
    <location>
        <begin position="851"/>
        <end position="912"/>
    </location>
</feature>
<keyword evidence="5" id="KW-1185">Reference proteome</keyword>
<dbReference type="Gene3D" id="2.120.10.30">
    <property type="entry name" value="TolB, C-terminal domain"/>
    <property type="match status" value="1"/>
</dbReference>
<dbReference type="EMBL" id="CP047591">
    <property type="protein sequence ID" value="QHI71783.1"/>
    <property type="molecule type" value="Genomic_DNA"/>
</dbReference>
<dbReference type="InterPro" id="IPR011042">
    <property type="entry name" value="6-blade_b-propeller_TolB-like"/>
</dbReference>
<reference evidence="4 5" key="1">
    <citation type="submission" date="2020-01" db="EMBL/GenBank/DDBJ databases">
        <title>Genomic analysis of Aminipila sp. CBA3637.</title>
        <authorList>
            <person name="Kim Y.B."/>
            <person name="Roh S.W."/>
        </authorList>
    </citation>
    <scope>NUCLEOTIDE SEQUENCE [LARGE SCALE GENOMIC DNA]</scope>
    <source>
        <strain evidence="4 5">CBA3637</strain>
    </source>
</reference>
<name>A0A6P1MF66_9FIRM</name>